<evidence type="ECO:0000256" key="4">
    <source>
        <dbReference type="ARBA" id="ARBA00022475"/>
    </source>
</evidence>
<dbReference type="Gene3D" id="3.30.565.10">
    <property type="entry name" value="Histidine kinase-like ATPase, C-terminal domain"/>
    <property type="match status" value="1"/>
</dbReference>
<comment type="subcellular location">
    <subcellularLocation>
        <location evidence="2">Cell membrane</location>
        <topology evidence="2">Multi-pass membrane protein</topology>
    </subcellularLocation>
</comment>
<evidence type="ECO:0000313" key="18">
    <source>
        <dbReference type="Proteomes" id="UP000095409"/>
    </source>
</evidence>
<dbReference type="Gene3D" id="6.10.340.10">
    <property type="match status" value="1"/>
</dbReference>
<evidence type="ECO:0000256" key="2">
    <source>
        <dbReference type="ARBA" id="ARBA00004651"/>
    </source>
</evidence>
<dbReference type="AlphaFoldDB" id="A0A173ZJQ1"/>
<dbReference type="CDD" id="cd18774">
    <property type="entry name" value="PDC2_HK_sensor"/>
    <property type="match status" value="1"/>
</dbReference>
<organism evidence="15 18">
    <name type="scientific">Blautia obeum</name>
    <dbReference type="NCBI Taxonomy" id="40520"/>
    <lineage>
        <taxon>Bacteria</taxon>
        <taxon>Bacillati</taxon>
        <taxon>Bacillota</taxon>
        <taxon>Clostridia</taxon>
        <taxon>Lachnospirales</taxon>
        <taxon>Lachnospiraceae</taxon>
        <taxon>Blautia</taxon>
    </lineage>
</organism>
<dbReference type="InterPro" id="IPR003594">
    <property type="entry name" value="HATPase_dom"/>
</dbReference>
<evidence type="ECO:0000256" key="5">
    <source>
        <dbReference type="ARBA" id="ARBA00022553"/>
    </source>
</evidence>
<dbReference type="SUPFAM" id="SSF158472">
    <property type="entry name" value="HAMP domain-like"/>
    <property type="match status" value="1"/>
</dbReference>
<keyword evidence="11 12" id="KW-0472">Membrane</keyword>
<evidence type="ECO:0000313" key="17">
    <source>
        <dbReference type="EMBL" id="RYT68977.1"/>
    </source>
</evidence>
<dbReference type="Pfam" id="PF00672">
    <property type="entry name" value="HAMP"/>
    <property type="match status" value="1"/>
</dbReference>
<reference evidence="16 19" key="2">
    <citation type="submission" date="2018-08" db="EMBL/GenBank/DDBJ databases">
        <title>A genome reference for cultivated species of the human gut microbiota.</title>
        <authorList>
            <person name="Zou Y."/>
            <person name="Xue W."/>
            <person name="Luo G."/>
        </authorList>
    </citation>
    <scope>NUCLEOTIDE SEQUENCE [LARGE SCALE GENOMIC DNA]</scope>
    <source>
        <strain evidence="16 19">AF37-6AC</strain>
    </source>
</reference>
<dbReference type="InterPro" id="IPR004358">
    <property type="entry name" value="Sig_transdc_His_kin-like_C"/>
</dbReference>
<dbReference type="SMART" id="SM00387">
    <property type="entry name" value="HATPase_c"/>
    <property type="match status" value="1"/>
</dbReference>
<dbReference type="EC" id="2.7.13.3" evidence="3"/>
<name>A0A173ZJQ1_9FIRM</name>
<dbReference type="RefSeq" id="WP_022387932.1">
    <property type="nucleotide sequence ID" value="NZ_CP176627.1"/>
</dbReference>
<dbReference type="Pfam" id="PF02518">
    <property type="entry name" value="HATPase_c"/>
    <property type="match status" value="1"/>
</dbReference>
<comment type="catalytic activity">
    <reaction evidence="1">
        <text>ATP + protein L-histidine = ADP + protein N-phospho-L-histidine.</text>
        <dbReference type="EC" id="2.7.13.3"/>
    </reaction>
</comment>
<dbReference type="EMBL" id="CYZD01000003">
    <property type="protein sequence ID" value="CUN75706.1"/>
    <property type="molecule type" value="Genomic_DNA"/>
</dbReference>
<accession>A0A173ZJQ1</accession>
<protein>
    <recommendedName>
        <fullName evidence="3">histidine kinase</fullName>
        <ecNumber evidence="3">2.7.13.3</ecNumber>
    </recommendedName>
</protein>
<reference evidence="17 20" key="3">
    <citation type="journal article" date="2019" name="Science, e1252229">
        <title>Invertible promoters mediate bacterial phase variation, antibiotic resistance, and host adaptation in the gut.</title>
        <authorList>
            <person name="Jiang X."/>
            <person name="Hall A.B."/>
            <person name="Arthur T.D."/>
            <person name="Plichta D.R."/>
            <person name="Covington C.T."/>
            <person name="Poyet M."/>
            <person name="Crothers J."/>
            <person name="Moses P.L."/>
            <person name="Tolonen A.C."/>
            <person name="Vlamakis H."/>
            <person name="Alm E.J."/>
            <person name="Xavier R.J."/>
        </authorList>
    </citation>
    <scope>NUCLEOTIDE SEQUENCE [LARGE SCALE GENOMIC DNA]</scope>
    <source>
        <strain evidence="20">af_0058</strain>
        <strain evidence="17">Af_0058</strain>
    </source>
</reference>
<keyword evidence="10" id="KW-0902">Two-component regulatory system</keyword>
<dbReference type="PANTHER" id="PTHR34220">
    <property type="entry name" value="SENSOR HISTIDINE KINASE YPDA"/>
    <property type="match status" value="1"/>
</dbReference>
<dbReference type="PRINTS" id="PR00344">
    <property type="entry name" value="BCTRLSENSOR"/>
</dbReference>
<dbReference type="PANTHER" id="PTHR34220:SF7">
    <property type="entry name" value="SENSOR HISTIDINE KINASE YPDA"/>
    <property type="match status" value="1"/>
</dbReference>
<dbReference type="InterPro" id="IPR003660">
    <property type="entry name" value="HAMP_dom"/>
</dbReference>
<dbReference type="Pfam" id="PF02743">
    <property type="entry name" value="dCache_1"/>
    <property type="match status" value="1"/>
</dbReference>
<sequence>MKKKNLSARFIGKFSSIQSVIFATVAVLILSAVVIVTGVSMKFTNTSIFENSSEYTHTIIQQMNQNIDSYIDYMENIAYLISSNEDVQDYLFDEKIDNEGRYRILNQLQTILDSRSDIRNVGIISKNGRMLINDGSKSVNQDLDLNTQEWYATALEKPNGPILTSSHVQHIISGERPWVITLSRGIRDRSGSGEKEGVFFIDLNYSAISELCDQSTVGTKGYAFILDAKGNIVYHPQQQQLYNELQTENISLIMDTDEDTVLTGTGNDGKLYSISRSGKTGWTVVDCTSVRELLRKSRQAQSVYVLTAIILVIVALLFSRFMARSITLPIQKLRDSMKKVQEGDFSVSDVVVDSKNEIGSLTKSFDVMTHRIHELMEQNVHEQEEKRKSELKALQSQINPHFLYNTLDSIIWMAEGKKNEEVVLMTASLARLLRQSISNEDEVVPIANEVEYARGYLTIQKMRYKDKLEFQIEVDSSILYIPLIKLVLQPIIENAIYHGLKYKESKGLLIVKGFMKDGNAVLQVIDDGVGMDEETLAHIYDKHKVNYHSNGVGVYNVQKRLKLYYGEDYGITYTSELGKGTTATITIPGRQEGQI</sequence>
<proteinExistence type="predicted"/>
<dbReference type="Proteomes" id="UP000095409">
    <property type="component" value="Unassembled WGS sequence"/>
</dbReference>
<keyword evidence="5" id="KW-0597">Phosphoprotein</keyword>
<evidence type="ECO:0000256" key="6">
    <source>
        <dbReference type="ARBA" id="ARBA00022679"/>
    </source>
</evidence>
<dbReference type="InterPro" id="IPR036890">
    <property type="entry name" value="HATPase_C_sf"/>
</dbReference>
<dbReference type="InterPro" id="IPR033479">
    <property type="entry name" value="dCache_1"/>
</dbReference>
<feature type="transmembrane region" description="Helical" evidence="12">
    <location>
        <begin position="20"/>
        <end position="41"/>
    </location>
</feature>
<gene>
    <name evidence="15" type="primary">yehU_3</name>
    <name evidence="16" type="ORF">DW021_02540</name>
    <name evidence="17" type="ORF">EAI82_02040</name>
    <name evidence="15" type="ORF">ERS852394_00836</name>
</gene>
<evidence type="ECO:0000256" key="11">
    <source>
        <dbReference type="ARBA" id="ARBA00023136"/>
    </source>
</evidence>
<evidence type="ECO:0000256" key="3">
    <source>
        <dbReference type="ARBA" id="ARBA00012438"/>
    </source>
</evidence>
<dbReference type="InterPro" id="IPR005467">
    <property type="entry name" value="His_kinase_dom"/>
</dbReference>
<dbReference type="EMBL" id="RCXQ01000001">
    <property type="protein sequence ID" value="RYT68977.1"/>
    <property type="molecule type" value="Genomic_DNA"/>
</dbReference>
<feature type="transmembrane region" description="Helical" evidence="12">
    <location>
        <begin position="303"/>
        <end position="323"/>
    </location>
</feature>
<evidence type="ECO:0000256" key="1">
    <source>
        <dbReference type="ARBA" id="ARBA00000085"/>
    </source>
</evidence>
<evidence type="ECO:0000313" key="19">
    <source>
        <dbReference type="Proteomes" id="UP000285897"/>
    </source>
</evidence>
<keyword evidence="8 15" id="KW-0418">Kinase</keyword>
<dbReference type="GO" id="GO:0005886">
    <property type="term" value="C:plasma membrane"/>
    <property type="evidence" value="ECO:0007669"/>
    <property type="project" value="UniProtKB-SubCell"/>
</dbReference>
<dbReference type="CDD" id="cd18773">
    <property type="entry name" value="PDC1_HK_sensor"/>
    <property type="match status" value="1"/>
</dbReference>
<dbReference type="PROSITE" id="PS50109">
    <property type="entry name" value="HIS_KIN"/>
    <property type="match status" value="1"/>
</dbReference>
<keyword evidence="6 15" id="KW-0808">Transferase</keyword>
<evidence type="ECO:0000259" key="13">
    <source>
        <dbReference type="PROSITE" id="PS50109"/>
    </source>
</evidence>
<dbReference type="PROSITE" id="PS50885">
    <property type="entry name" value="HAMP"/>
    <property type="match status" value="1"/>
</dbReference>
<keyword evidence="4" id="KW-1003">Cell membrane</keyword>
<evidence type="ECO:0000256" key="12">
    <source>
        <dbReference type="SAM" id="Phobius"/>
    </source>
</evidence>
<dbReference type="InterPro" id="IPR050640">
    <property type="entry name" value="Bact_2-comp_sensor_kinase"/>
</dbReference>
<keyword evidence="7 12" id="KW-0812">Transmembrane</keyword>
<evidence type="ECO:0000313" key="15">
    <source>
        <dbReference type="EMBL" id="CUN75706.1"/>
    </source>
</evidence>
<evidence type="ECO:0000256" key="8">
    <source>
        <dbReference type="ARBA" id="ARBA00022777"/>
    </source>
</evidence>
<dbReference type="GO" id="GO:0000155">
    <property type="term" value="F:phosphorelay sensor kinase activity"/>
    <property type="evidence" value="ECO:0007669"/>
    <property type="project" value="InterPro"/>
</dbReference>
<dbReference type="SMART" id="SM00304">
    <property type="entry name" value="HAMP"/>
    <property type="match status" value="1"/>
</dbReference>
<evidence type="ECO:0000259" key="14">
    <source>
        <dbReference type="PROSITE" id="PS50885"/>
    </source>
</evidence>
<evidence type="ECO:0000256" key="10">
    <source>
        <dbReference type="ARBA" id="ARBA00023012"/>
    </source>
</evidence>
<keyword evidence="9 12" id="KW-1133">Transmembrane helix</keyword>
<dbReference type="Pfam" id="PF06580">
    <property type="entry name" value="His_kinase"/>
    <property type="match status" value="1"/>
</dbReference>
<evidence type="ECO:0000256" key="7">
    <source>
        <dbReference type="ARBA" id="ARBA00022692"/>
    </source>
</evidence>
<dbReference type="Gene3D" id="3.30.450.20">
    <property type="entry name" value="PAS domain"/>
    <property type="match status" value="1"/>
</dbReference>
<dbReference type="SUPFAM" id="SSF55874">
    <property type="entry name" value="ATPase domain of HSP90 chaperone/DNA topoisomerase II/histidine kinase"/>
    <property type="match status" value="1"/>
</dbReference>
<dbReference type="CDD" id="cd06225">
    <property type="entry name" value="HAMP"/>
    <property type="match status" value="1"/>
</dbReference>
<reference evidence="15 18" key="1">
    <citation type="submission" date="2015-09" db="EMBL/GenBank/DDBJ databases">
        <authorList>
            <consortium name="Pathogen Informatics"/>
        </authorList>
    </citation>
    <scope>NUCLEOTIDE SEQUENCE [LARGE SCALE GENOMIC DNA]</scope>
    <source>
        <strain evidence="15 18">2789STDY5608837</strain>
    </source>
</reference>
<dbReference type="InterPro" id="IPR010559">
    <property type="entry name" value="Sig_transdc_His_kin_internal"/>
</dbReference>
<feature type="domain" description="Histidine kinase" evidence="13">
    <location>
        <begin position="398"/>
        <end position="591"/>
    </location>
</feature>
<dbReference type="Proteomes" id="UP000293506">
    <property type="component" value="Unassembled WGS sequence"/>
</dbReference>
<evidence type="ECO:0000313" key="16">
    <source>
        <dbReference type="EMBL" id="RHL50564.1"/>
    </source>
</evidence>
<dbReference type="Proteomes" id="UP000285897">
    <property type="component" value="Unassembled WGS sequence"/>
</dbReference>
<evidence type="ECO:0000313" key="20">
    <source>
        <dbReference type="Proteomes" id="UP000293506"/>
    </source>
</evidence>
<dbReference type="EMBL" id="QROS01000001">
    <property type="protein sequence ID" value="RHL50564.1"/>
    <property type="molecule type" value="Genomic_DNA"/>
</dbReference>
<evidence type="ECO:0000256" key="9">
    <source>
        <dbReference type="ARBA" id="ARBA00022989"/>
    </source>
</evidence>
<feature type="domain" description="HAMP" evidence="14">
    <location>
        <begin position="324"/>
        <end position="377"/>
    </location>
</feature>